<dbReference type="Pfam" id="PF02996">
    <property type="entry name" value="Prefoldin"/>
    <property type="match status" value="1"/>
</dbReference>
<sequence>MDQRELMTLQNYLQEYGQQAELFVQQLQMLENGRMEAHAAIEALEGMLASEDGTVLLQIGGGASVRAKVVEPEKVLLAIGSEVVVERSNKDAVEFLKERIMEMEASQKKVAETLDRLRAQMNEINKRIEAGYQQAMAAGQTPG</sequence>
<evidence type="ECO:0000256" key="4">
    <source>
        <dbReference type="ARBA" id="ARBA00025077"/>
    </source>
</evidence>
<dbReference type="Proteomes" id="UP000010824">
    <property type="component" value="Chromosome"/>
</dbReference>
<dbReference type="eggNOG" id="arCOG01341">
    <property type="taxonomic scope" value="Archaea"/>
</dbReference>
<dbReference type="GO" id="GO:0051082">
    <property type="term" value="F:unfolded protein binding"/>
    <property type="evidence" value="ECO:0007669"/>
    <property type="project" value="UniProtKB-UniRule"/>
</dbReference>
<dbReference type="OrthoDB" id="10045at2157"/>
<evidence type="ECO:0000313" key="10">
    <source>
        <dbReference type="Proteomes" id="UP000010824"/>
    </source>
</evidence>
<dbReference type="FunCoup" id="L0HDT7">
    <property type="interactions" value="2"/>
</dbReference>
<comment type="similarity">
    <text evidence="1">Belongs to the prefoldin subunit alpha family.</text>
</comment>
<comment type="similarity">
    <text evidence="7">Belongs to the prefoldin alpha subunit family.</text>
</comment>
<accession>L0HDT7</accession>
<dbReference type="InterPro" id="IPR009053">
    <property type="entry name" value="Prefoldin"/>
</dbReference>
<dbReference type="CDD" id="cd23160">
    <property type="entry name" value="Prefoldin_alpha_GimC"/>
    <property type="match status" value="1"/>
</dbReference>
<dbReference type="GO" id="GO:0006457">
    <property type="term" value="P:protein folding"/>
    <property type="evidence" value="ECO:0007669"/>
    <property type="project" value="UniProtKB-UniRule"/>
</dbReference>
<keyword evidence="8" id="KW-0175">Coiled coil</keyword>
<dbReference type="InterPro" id="IPR011599">
    <property type="entry name" value="PFD_alpha_archaea"/>
</dbReference>
<evidence type="ECO:0000313" key="9">
    <source>
        <dbReference type="EMBL" id="AGB02155.1"/>
    </source>
</evidence>
<protein>
    <recommendedName>
        <fullName evidence="5 7">Prefoldin subunit alpha</fullName>
    </recommendedName>
    <alternativeName>
        <fullName evidence="6 7">GimC subunit alpha</fullName>
    </alternativeName>
</protein>
<dbReference type="NCBIfam" id="TIGR00293">
    <property type="entry name" value="prefoldin subunit alpha"/>
    <property type="match status" value="1"/>
</dbReference>
<dbReference type="InParanoid" id="L0HDT7"/>
<dbReference type="KEGG" id="mfo:Metfor_1107"/>
<keyword evidence="7" id="KW-0963">Cytoplasm</keyword>
<dbReference type="HOGENOM" id="CLU_091867_1_3_2"/>
<comment type="subunit">
    <text evidence="2 7">Heterohexamer of two alpha and four beta subunits.</text>
</comment>
<dbReference type="Gene3D" id="1.10.287.370">
    <property type="match status" value="1"/>
</dbReference>
<evidence type="ECO:0000256" key="3">
    <source>
        <dbReference type="ARBA" id="ARBA00023186"/>
    </source>
</evidence>
<dbReference type="PANTHER" id="PTHR12674">
    <property type="entry name" value="PREFOLDIN SUBUNIT 5"/>
    <property type="match status" value="1"/>
</dbReference>
<dbReference type="AlphaFoldDB" id="L0HDT7"/>
<dbReference type="STRING" id="593750.Metfor_1107"/>
<proteinExistence type="inferred from homology"/>
<dbReference type="PANTHER" id="PTHR12674:SF2">
    <property type="entry name" value="PREFOLDIN SUBUNIT 5"/>
    <property type="match status" value="1"/>
</dbReference>
<dbReference type="EMBL" id="CP003167">
    <property type="protein sequence ID" value="AGB02155.1"/>
    <property type="molecule type" value="Genomic_DNA"/>
</dbReference>
<dbReference type="GO" id="GO:0005737">
    <property type="term" value="C:cytoplasm"/>
    <property type="evidence" value="ECO:0007669"/>
    <property type="project" value="UniProtKB-SubCell"/>
</dbReference>
<comment type="function">
    <text evidence="4 7">Molecular chaperone capable of stabilizing a range of proteins. Seems to fulfill an ATP-independent, HSP70-like function in archaeal de novo protein folding.</text>
</comment>
<dbReference type="InterPro" id="IPR004127">
    <property type="entry name" value="Prefoldin_subunit_alpha"/>
</dbReference>
<comment type="subcellular location">
    <subcellularLocation>
        <location evidence="7">Cytoplasm</location>
    </subcellularLocation>
</comment>
<gene>
    <name evidence="7" type="primary">pfdA</name>
    <name evidence="9" type="ordered locus">Metfor_1107</name>
</gene>
<reference evidence="10" key="1">
    <citation type="submission" date="2011-12" db="EMBL/GenBank/DDBJ databases">
        <title>Complete sequence of Methanoregula formicicum SMSP.</title>
        <authorList>
            <person name="Lucas S."/>
            <person name="Han J."/>
            <person name="Lapidus A."/>
            <person name="Cheng J.-F."/>
            <person name="Goodwin L."/>
            <person name="Pitluck S."/>
            <person name="Peters L."/>
            <person name="Ovchinnikova G."/>
            <person name="Teshima H."/>
            <person name="Detter J.C."/>
            <person name="Han C."/>
            <person name="Tapia R."/>
            <person name="Land M."/>
            <person name="Hauser L."/>
            <person name="Kyrpides N."/>
            <person name="Ivanova N."/>
            <person name="Pagani I."/>
            <person name="Imachi H."/>
            <person name="Tamaki H."/>
            <person name="Sekiguchi Y."/>
            <person name="Kamagata Y."/>
            <person name="Cadillo-Quiroz H."/>
            <person name="Zinder S."/>
            <person name="Liu W.-T."/>
            <person name="Woyke T."/>
        </authorList>
    </citation>
    <scope>NUCLEOTIDE SEQUENCE [LARGE SCALE GENOMIC DNA]</scope>
    <source>
        <strain evidence="10">DSM 22288 / NBRC 105244 / SMSP</strain>
    </source>
</reference>
<feature type="coiled-coil region" evidence="8">
    <location>
        <begin position="100"/>
        <end position="134"/>
    </location>
</feature>
<evidence type="ECO:0000256" key="2">
    <source>
        <dbReference type="ARBA" id="ARBA00011716"/>
    </source>
</evidence>
<evidence type="ECO:0000256" key="7">
    <source>
        <dbReference type="HAMAP-Rule" id="MF_00308"/>
    </source>
</evidence>
<dbReference type="GO" id="GO:0016272">
    <property type="term" value="C:prefoldin complex"/>
    <property type="evidence" value="ECO:0007669"/>
    <property type="project" value="UniProtKB-UniRule"/>
</dbReference>
<keyword evidence="3 7" id="KW-0143">Chaperone</keyword>
<evidence type="ECO:0000256" key="1">
    <source>
        <dbReference type="ARBA" id="ARBA00010048"/>
    </source>
</evidence>
<reference evidence="9 10" key="2">
    <citation type="journal article" date="2014" name="Genome Announc.">
        <title>Complete Genome Sequence of Methanoregula formicica SMSPT, a Mesophilic Hydrogenotrophic Methanogen Isolated from a Methanogenic Upflow Anaerobic Sludge Blanket Reactor.</title>
        <authorList>
            <person name="Yamamoto K."/>
            <person name="Tamaki H."/>
            <person name="Cadillo-Quiroz H."/>
            <person name="Imachi H."/>
            <person name="Kyrpides N."/>
            <person name="Woyke T."/>
            <person name="Goodwin L."/>
            <person name="Zinder S.H."/>
            <person name="Kamagata Y."/>
            <person name="Liu W.T."/>
        </authorList>
    </citation>
    <scope>NUCLEOTIDE SEQUENCE [LARGE SCALE GENOMIC DNA]</scope>
    <source>
        <strain evidence="10">DSM 22288 / NBRC 105244 / SMSP</strain>
    </source>
</reference>
<evidence type="ECO:0000256" key="5">
    <source>
        <dbReference type="ARBA" id="ARBA00044156"/>
    </source>
</evidence>
<organism evidence="9 10">
    <name type="scientific">Methanoregula formicica (strain DSM 22288 / NBRC 105244 / SMSP)</name>
    <dbReference type="NCBI Taxonomy" id="593750"/>
    <lineage>
        <taxon>Archaea</taxon>
        <taxon>Methanobacteriati</taxon>
        <taxon>Methanobacteriota</taxon>
        <taxon>Stenosarchaea group</taxon>
        <taxon>Methanomicrobia</taxon>
        <taxon>Methanomicrobiales</taxon>
        <taxon>Methanoregulaceae</taxon>
        <taxon>Methanoregula</taxon>
    </lineage>
</organism>
<dbReference type="HAMAP" id="MF_00308">
    <property type="entry name" value="PfdA"/>
    <property type="match status" value="1"/>
</dbReference>
<evidence type="ECO:0000256" key="6">
    <source>
        <dbReference type="ARBA" id="ARBA00044231"/>
    </source>
</evidence>
<dbReference type="SUPFAM" id="SSF46579">
    <property type="entry name" value="Prefoldin"/>
    <property type="match status" value="1"/>
</dbReference>
<evidence type="ECO:0000256" key="8">
    <source>
        <dbReference type="SAM" id="Coils"/>
    </source>
</evidence>
<keyword evidence="10" id="KW-1185">Reference proteome</keyword>
<name>L0HDT7_METFS</name>